<keyword evidence="6 13" id="KW-0812">Transmembrane</keyword>
<evidence type="ECO:0000256" key="13">
    <source>
        <dbReference type="SAM" id="Phobius"/>
    </source>
</evidence>
<proteinExistence type="inferred from homology"/>
<dbReference type="AlphaFoldDB" id="A0A9P6JKT4"/>
<dbReference type="GO" id="GO:0005743">
    <property type="term" value="C:mitochondrial inner membrane"/>
    <property type="evidence" value="ECO:0007669"/>
    <property type="project" value="UniProtKB-SubCell"/>
</dbReference>
<dbReference type="InterPro" id="IPR012576">
    <property type="entry name" value="NDUFB3"/>
</dbReference>
<comment type="subcellular location">
    <subcellularLocation>
        <location evidence="2">Mitochondrion inner membrane</location>
        <topology evidence="2">Single-pass membrane protein</topology>
        <orientation evidence="2">Matrix side</orientation>
    </subcellularLocation>
</comment>
<comment type="caution">
    <text evidence="14">The sequence shown here is derived from an EMBL/GenBank/DDBJ whole genome shotgun (WGS) entry which is preliminary data.</text>
</comment>
<dbReference type="EMBL" id="MU157906">
    <property type="protein sequence ID" value="KAF9524044.1"/>
    <property type="molecule type" value="Genomic_DNA"/>
</dbReference>
<keyword evidence="11 13" id="KW-0472">Membrane</keyword>
<dbReference type="PANTHER" id="PTHR15082:SF2">
    <property type="entry name" value="NADH DEHYDROGENASE [UBIQUINONE] 1 BETA SUBCOMPLEX SUBUNIT 3"/>
    <property type="match status" value="1"/>
</dbReference>
<keyword evidence="7" id="KW-0999">Mitochondrion inner membrane</keyword>
<dbReference type="OrthoDB" id="521512at2759"/>
<dbReference type="Pfam" id="PF08122">
    <property type="entry name" value="NDUF_B12"/>
    <property type="match status" value="1"/>
</dbReference>
<keyword evidence="15" id="KW-1185">Reference proteome</keyword>
<evidence type="ECO:0000256" key="2">
    <source>
        <dbReference type="ARBA" id="ARBA00004298"/>
    </source>
</evidence>
<feature type="transmembrane region" description="Helical" evidence="13">
    <location>
        <begin position="50"/>
        <end position="72"/>
    </location>
</feature>
<organism evidence="14 15">
    <name type="scientific">Crepidotus variabilis</name>
    <dbReference type="NCBI Taxonomy" id="179855"/>
    <lineage>
        <taxon>Eukaryota</taxon>
        <taxon>Fungi</taxon>
        <taxon>Dikarya</taxon>
        <taxon>Basidiomycota</taxon>
        <taxon>Agaricomycotina</taxon>
        <taxon>Agaricomycetes</taxon>
        <taxon>Agaricomycetidae</taxon>
        <taxon>Agaricales</taxon>
        <taxon>Agaricineae</taxon>
        <taxon>Crepidotaceae</taxon>
        <taxon>Crepidotus</taxon>
    </lineage>
</organism>
<dbReference type="Proteomes" id="UP000807306">
    <property type="component" value="Unassembled WGS sequence"/>
</dbReference>
<evidence type="ECO:0000256" key="3">
    <source>
        <dbReference type="ARBA" id="ARBA00005667"/>
    </source>
</evidence>
<feature type="region of interest" description="Disordered" evidence="12">
    <location>
        <begin position="1"/>
        <end position="21"/>
    </location>
</feature>
<keyword evidence="10" id="KW-0496">Mitochondrion</keyword>
<feature type="compositionally biased region" description="Low complexity" evidence="12">
    <location>
        <begin position="9"/>
        <end position="20"/>
    </location>
</feature>
<accession>A0A9P6JKT4</accession>
<evidence type="ECO:0000313" key="14">
    <source>
        <dbReference type="EMBL" id="KAF9524044.1"/>
    </source>
</evidence>
<keyword evidence="5" id="KW-0679">Respiratory chain</keyword>
<evidence type="ECO:0000256" key="10">
    <source>
        <dbReference type="ARBA" id="ARBA00023128"/>
    </source>
</evidence>
<protein>
    <submittedName>
        <fullName evidence="14">NADH-ubiquinone oxidoreductase B12 subunit family-domain-containing protein</fullName>
    </submittedName>
</protein>
<sequence length="82" mass="9286">MHLSCDITSFPSPKSSSSMSQLPLFRDPWAKAEAWRKSPVFQNRVMFRNLFPGFGIAVVAFTAYVVADNIYLSANKKDSHHH</sequence>
<dbReference type="GO" id="GO:0032981">
    <property type="term" value="P:mitochondrial respiratory chain complex I assembly"/>
    <property type="evidence" value="ECO:0007669"/>
    <property type="project" value="TreeGrafter"/>
</dbReference>
<comment type="function">
    <text evidence="1">Accessory subunit of the mitochondrial membrane respiratory chain NADH dehydrogenase (Complex I), that is believed not to be involved in catalysis. Complex I functions in the transfer of electrons from NADH to the respiratory chain. The immediate electron acceptor for the enzyme is believed to be ubiquinone.</text>
</comment>
<evidence type="ECO:0000256" key="6">
    <source>
        <dbReference type="ARBA" id="ARBA00022692"/>
    </source>
</evidence>
<keyword evidence="4" id="KW-0813">Transport</keyword>
<name>A0A9P6JKT4_9AGAR</name>
<evidence type="ECO:0000256" key="4">
    <source>
        <dbReference type="ARBA" id="ARBA00022448"/>
    </source>
</evidence>
<dbReference type="GO" id="GO:0022900">
    <property type="term" value="P:electron transport chain"/>
    <property type="evidence" value="ECO:0007669"/>
    <property type="project" value="InterPro"/>
</dbReference>
<evidence type="ECO:0000313" key="15">
    <source>
        <dbReference type="Proteomes" id="UP000807306"/>
    </source>
</evidence>
<evidence type="ECO:0000256" key="1">
    <source>
        <dbReference type="ARBA" id="ARBA00003195"/>
    </source>
</evidence>
<keyword evidence="9 13" id="KW-1133">Transmembrane helix</keyword>
<evidence type="ECO:0000256" key="5">
    <source>
        <dbReference type="ARBA" id="ARBA00022660"/>
    </source>
</evidence>
<gene>
    <name evidence="14" type="ORF">CPB83DRAFT_861983</name>
</gene>
<evidence type="ECO:0000256" key="9">
    <source>
        <dbReference type="ARBA" id="ARBA00022989"/>
    </source>
</evidence>
<evidence type="ECO:0000256" key="12">
    <source>
        <dbReference type="SAM" id="MobiDB-lite"/>
    </source>
</evidence>
<evidence type="ECO:0000256" key="7">
    <source>
        <dbReference type="ARBA" id="ARBA00022792"/>
    </source>
</evidence>
<dbReference type="PANTHER" id="PTHR15082">
    <property type="entry name" value="NADH-UBIQUINONE OXIDOREDUCTASE B12 SUBUNIT"/>
    <property type="match status" value="1"/>
</dbReference>
<reference evidence="14" key="1">
    <citation type="submission" date="2020-11" db="EMBL/GenBank/DDBJ databases">
        <authorList>
            <consortium name="DOE Joint Genome Institute"/>
            <person name="Ahrendt S."/>
            <person name="Riley R."/>
            <person name="Andreopoulos W."/>
            <person name="Labutti K."/>
            <person name="Pangilinan J."/>
            <person name="Ruiz-Duenas F.J."/>
            <person name="Barrasa J.M."/>
            <person name="Sanchez-Garcia M."/>
            <person name="Camarero S."/>
            <person name="Miyauchi S."/>
            <person name="Serrano A."/>
            <person name="Linde D."/>
            <person name="Babiker R."/>
            <person name="Drula E."/>
            <person name="Ayuso-Fernandez I."/>
            <person name="Pacheco R."/>
            <person name="Padilla G."/>
            <person name="Ferreira P."/>
            <person name="Barriuso J."/>
            <person name="Kellner H."/>
            <person name="Castanera R."/>
            <person name="Alfaro M."/>
            <person name="Ramirez L."/>
            <person name="Pisabarro A.G."/>
            <person name="Kuo A."/>
            <person name="Tritt A."/>
            <person name="Lipzen A."/>
            <person name="He G."/>
            <person name="Yan M."/>
            <person name="Ng V."/>
            <person name="Cullen D."/>
            <person name="Martin F."/>
            <person name="Rosso M.-N."/>
            <person name="Henrissat B."/>
            <person name="Hibbett D."/>
            <person name="Martinez A.T."/>
            <person name="Grigoriev I.V."/>
        </authorList>
    </citation>
    <scope>NUCLEOTIDE SEQUENCE</scope>
    <source>
        <strain evidence="14">CBS 506.95</strain>
    </source>
</reference>
<evidence type="ECO:0000256" key="11">
    <source>
        <dbReference type="ARBA" id="ARBA00023136"/>
    </source>
</evidence>
<comment type="similarity">
    <text evidence="3">Belongs to the complex I NDUFB3 subunit family.</text>
</comment>
<evidence type="ECO:0000256" key="8">
    <source>
        <dbReference type="ARBA" id="ARBA00022982"/>
    </source>
</evidence>
<keyword evidence="8" id="KW-0249">Electron transport</keyword>